<reference evidence="3 4" key="1">
    <citation type="journal article" date="2014" name="Nat. Commun.">
        <title>Klebsormidium flaccidum genome reveals primary factors for plant terrestrial adaptation.</title>
        <authorList>
            <person name="Hori K."/>
            <person name="Maruyama F."/>
            <person name="Fujisawa T."/>
            <person name="Togashi T."/>
            <person name="Yamamoto N."/>
            <person name="Seo M."/>
            <person name="Sato S."/>
            <person name="Yamada T."/>
            <person name="Mori H."/>
            <person name="Tajima N."/>
            <person name="Moriyama T."/>
            <person name="Ikeuchi M."/>
            <person name="Watanabe M."/>
            <person name="Wada H."/>
            <person name="Kobayashi K."/>
            <person name="Saito M."/>
            <person name="Masuda T."/>
            <person name="Sasaki-Sekimoto Y."/>
            <person name="Mashiguchi K."/>
            <person name="Awai K."/>
            <person name="Shimojima M."/>
            <person name="Masuda S."/>
            <person name="Iwai M."/>
            <person name="Nobusawa T."/>
            <person name="Narise T."/>
            <person name="Kondo S."/>
            <person name="Saito H."/>
            <person name="Sato R."/>
            <person name="Murakawa M."/>
            <person name="Ihara Y."/>
            <person name="Oshima-Yamada Y."/>
            <person name="Ohtaka K."/>
            <person name="Satoh M."/>
            <person name="Sonobe K."/>
            <person name="Ishii M."/>
            <person name="Ohtani R."/>
            <person name="Kanamori-Sato M."/>
            <person name="Honoki R."/>
            <person name="Miyazaki D."/>
            <person name="Mochizuki H."/>
            <person name="Umetsu J."/>
            <person name="Higashi K."/>
            <person name="Shibata D."/>
            <person name="Kamiya Y."/>
            <person name="Sato N."/>
            <person name="Nakamura Y."/>
            <person name="Tabata S."/>
            <person name="Ida S."/>
            <person name="Kurokawa K."/>
            <person name="Ohta H."/>
        </authorList>
    </citation>
    <scope>NUCLEOTIDE SEQUENCE [LARGE SCALE GENOMIC DNA]</scope>
    <source>
        <strain evidence="3 4">NIES-2285</strain>
    </source>
</reference>
<protein>
    <submittedName>
        <fullName evidence="3">RNA binding protein</fullName>
    </submittedName>
</protein>
<dbReference type="STRING" id="105231.A0A1Y1I141"/>
<dbReference type="GO" id="GO:0003723">
    <property type="term" value="F:RNA binding"/>
    <property type="evidence" value="ECO:0007669"/>
    <property type="project" value="InterPro"/>
</dbReference>
<dbReference type="InterPro" id="IPR009472">
    <property type="entry name" value="Tab2-like"/>
</dbReference>
<evidence type="ECO:0000313" key="3">
    <source>
        <dbReference type="EMBL" id="GAQ84630.1"/>
    </source>
</evidence>
<evidence type="ECO:0000313" key="4">
    <source>
        <dbReference type="Proteomes" id="UP000054558"/>
    </source>
</evidence>
<dbReference type="Pfam" id="PF20429">
    <property type="entry name" value="Tab2-like_C"/>
    <property type="match status" value="1"/>
</dbReference>
<evidence type="ECO:0000259" key="1">
    <source>
        <dbReference type="Pfam" id="PF06485"/>
    </source>
</evidence>
<sequence>MAEVLLQRWHGAALPCQRSLSGVQSTSTRGQLQVLHPGRSPVCCSGARQRRRGRESFVGQNRISQSIGGHCEWKSTSSHRGRRKDGVFARVIGPSTGVAAAAEEEAARGAAEEGEEEFEDEGEDLSDITEWQLDFCSRPIVDERGKKVWELLICDGARRFEYAQYFPNNVINSGSLRQALQDILDKFDIPKPRTIKYFRSQMQTIISRACDELNIKAVPSKRVNTLMKWLDERVETVYSKEPGYQDSATPLFMLDPPQPEPLPEDLVGERWAFVELPVAGLLEEAAAVRSRRVFGDVLSLEDNGVDLPDDALVPGLVVFTRRAPAVAARMASLELACLEVDQQRGCVILNVGVAQRWRYATYKRSKQTDQEAVAWEEAKKAAQGLHFLALQKGQDVDKVEGLWMLKDVQLPSV</sequence>
<keyword evidence="4" id="KW-1185">Reference proteome</keyword>
<gene>
    <name evidence="3" type="ORF">KFL_001980120</name>
</gene>
<dbReference type="OrthoDB" id="3833at2759"/>
<dbReference type="Pfam" id="PF06485">
    <property type="entry name" value="Tab2-like_N"/>
    <property type="match status" value="1"/>
</dbReference>
<dbReference type="PANTHER" id="PTHR34556:SF2">
    <property type="entry name" value="PROTEIN TAB2 HOMOLOG, CHLOROPLASTIC"/>
    <property type="match status" value="1"/>
</dbReference>
<dbReference type="PANTHER" id="PTHR34556">
    <property type="match status" value="1"/>
</dbReference>
<name>A0A1Y1I141_KLENI</name>
<dbReference type="InterPro" id="IPR046761">
    <property type="entry name" value="Tab2-like_C"/>
</dbReference>
<dbReference type="OMA" id="FFRRQMN"/>
<feature type="domain" description="RNA-binding protein Tab2/Atab2 C-terminal" evidence="2">
    <location>
        <begin position="252"/>
        <end position="406"/>
    </location>
</feature>
<dbReference type="GO" id="GO:0009658">
    <property type="term" value="P:chloroplast organization"/>
    <property type="evidence" value="ECO:0000318"/>
    <property type="project" value="GO_Central"/>
</dbReference>
<dbReference type="EMBL" id="DF237147">
    <property type="protein sequence ID" value="GAQ84630.1"/>
    <property type="molecule type" value="Genomic_DNA"/>
</dbReference>
<accession>A0A1Y1I141</accession>
<evidence type="ECO:0000259" key="2">
    <source>
        <dbReference type="Pfam" id="PF20429"/>
    </source>
</evidence>
<organism evidence="3 4">
    <name type="scientific">Klebsormidium nitens</name>
    <name type="common">Green alga</name>
    <name type="synonym">Ulothrix nitens</name>
    <dbReference type="NCBI Taxonomy" id="105231"/>
    <lineage>
        <taxon>Eukaryota</taxon>
        <taxon>Viridiplantae</taxon>
        <taxon>Streptophyta</taxon>
        <taxon>Klebsormidiophyceae</taxon>
        <taxon>Klebsormidiales</taxon>
        <taxon>Klebsormidiaceae</taxon>
        <taxon>Klebsormidium</taxon>
    </lineage>
</organism>
<dbReference type="AlphaFoldDB" id="A0A1Y1I141"/>
<dbReference type="Proteomes" id="UP000054558">
    <property type="component" value="Unassembled WGS sequence"/>
</dbReference>
<dbReference type="GO" id="GO:0048564">
    <property type="term" value="P:photosystem I assembly"/>
    <property type="evidence" value="ECO:0000318"/>
    <property type="project" value="GO_Central"/>
</dbReference>
<proteinExistence type="predicted"/>
<dbReference type="InterPro" id="IPR046760">
    <property type="entry name" value="Tab2-like_N"/>
</dbReference>
<feature type="domain" description="RNA-binding protein Tab2-like N-terminal" evidence="1">
    <location>
        <begin position="131"/>
        <end position="233"/>
    </location>
</feature>